<feature type="transmembrane region" description="Helical" evidence="6">
    <location>
        <begin position="76"/>
        <end position="96"/>
    </location>
</feature>
<feature type="transmembrane region" description="Helical" evidence="6">
    <location>
        <begin position="173"/>
        <end position="195"/>
    </location>
</feature>
<evidence type="ECO:0000313" key="8">
    <source>
        <dbReference type="Proteomes" id="UP000230821"/>
    </source>
</evidence>
<feature type="transmembrane region" description="Helical" evidence="6">
    <location>
        <begin position="102"/>
        <end position="126"/>
    </location>
</feature>
<feature type="transmembrane region" description="Helical" evidence="6">
    <location>
        <begin position="50"/>
        <end position="69"/>
    </location>
</feature>
<reference evidence="7 8" key="1">
    <citation type="submission" date="2017-10" db="EMBL/GenBank/DDBJ databases">
        <title>Novel microbial diversity and functional potential in the marine mammal oral microbiome.</title>
        <authorList>
            <person name="Dudek N.K."/>
            <person name="Sun C.L."/>
            <person name="Burstein D."/>
            <person name="Kantor R.S."/>
            <person name="Aliaga Goltsman D.S."/>
            <person name="Bik E.M."/>
            <person name="Thomas B.C."/>
            <person name="Banfield J.F."/>
            <person name="Relman D.A."/>
        </authorList>
    </citation>
    <scope>NUCLEOTIDE SEQUENCE [LARGE SCALE GENOMIC DNA]</scope>
    <source>
        <strain evidence="7">DOLJORAL78_47_16</strain>
    </source>
</reference>
<sequence>METTMRTQKLSDLRSTFGRYFVLILLIVIASILAPGFVTAQNIMNLLRSFSFLGFISIGMTFVILSAGIDLSVASVLALCGVITALLQHWGIYLGYTEELSLLYPIPLILITVLVTGSFVGFINGVIIAKLKIADFAVTLGMMVFARGLAFSISGGRTIFGVSEETRFMGRGMMGNIPFVALLWIIAIAICSFILKYTIFGKHLYASGENPEAARLSGINPDFYKIAVYTISGFFAALAGICMTGRLNVGEPRVAQGWELDAIAAVVIGGTSFAGGEGGVIKTIVGVMIIALIRNILSLLGILPAPQQMIMGIVLLVAVVLQRLGTKQEVS</sequence>
<name>A0A2G6KGJ0_9BACT</name>
<dbReference type="Pfam" id="PF02653">
    <property type="entry name" value="BPD_transp_2"/>
    <property type="match status" value="1"/>
</dbReference>
<evidence type="ECO:0000256" key="1">
    <source>
        <dbReference type="ARBA" id="ARBA00004651"/>
    </source>
</evidence>
<protein>
    <submittedName>
        <fullName evidence="7">Ribonucleotide-diphosphate reductase subunit alpha</fullName>
    </submittedName>
</protein>
<evidence type="ECO:0000256" key="2">
    <source>
        <dbReference type="ARBA" id="ARBA00022475"/>
    </source>
</evidence>
<organism evidence="7 8">
    <name type="scientific">candidate division KSB3 bacterium</name>
    <dbReference type="NCBI Taxonomy" id="2044937"/>
    <lineage>
        <taxon>Bacteria</taxon>
        <taxon>candidate division KSB3</taxon>
    </lineage>
</organism>
<comment type="caution">
    <text evidence="7">The sequence shown here is derived from an EMBL/GenBank/DDBJ whole genome shotgun (WGS) entry which is preliminary data.</text>
</comment>
<keyword evidence="2" id="KW-1003">Cell membrane</keyword>
<dbReference type="GO" id="GO:0022857">
    <property type="term" value="F:transmembrane transporter activity"/>
    <property type="evidence" value="ECO:0007669"/>
    <property type="project" value="InterPro"/>
</dbReference>
<dbReference type="CDD" id="cd06579">
    <property type="entry name" value="TM_PBP1_transp_AraH_like"/>
    <property type="match status" value="1"/>
</dbReference>
<keyword evidence="5 6" id="KW-0472">Membrane</keyword>
<accession>A0A2G6KGJ0</accession>
<dbReference type="Proteomes" id="UP000230821">
    <property type="component" value="Unassembled WGS sequence"/>
</dbReference>
<feature type="transmembrane region" description="Helical" evidence="6">
    <location>
        <begin position="226"/>
        <end position="246"/>
    </location>
</feature>
<evidence type="ECO:0000256" key="5">
    <source>
        <dbReference type="ARBA" id="ARBA00023136"/>
    </source>
</evidence>
<feature type="transmembrane region" description="Helical" evidence="6">
    <location>
        <begin position="20"/>
        <end position="38"/>
    </location>
</feature>
<keyword evidence="3 6" id="KW-0812">Transmembrane</keyword>
<keyword evidence="4 6" id="KW-1133">Transmembrane helix</keyword>
<evidence type="ECO:0000256" key="4">
    <source>
        <dbReference type="ARBA" id="ARBA00022989"/>
    </source>
</evidence>
<evidence type="ECO:0000256" key="3">
    <source>
        <dbReference type="ARBA" id="ARBA00022692"/>
    </source>
</evidence>
<dbReference type="GO" id="GO:0005886">
    <property type="term" value="C:plasma membrane"/>
    <property type="evidence" value="ECO:0007669"/>
    <property type="project" value="UniProtKB-SubCell"/>
</dbReference>
<gene>
    <name evidence="7" type="ORF">CSA56_06840</name>
</gene>
<feature type="transmembrane region" description="Helical" evidence="6">
    <location>
        <begin position="309"/>
        <end position="326"/>
    </location>
</feature>
<proteinExistence type="predicted"/>
<dbReference type="EMBL" id="PDSK01000076">
    <property type="protein sequence ID" value="PIE34791.1"/>
    <property type="molecule type" value="Genomic_DNA"/>
</dbReference>
<dbReference type="AlphaFoldDB" id="A0A2G6KGJ0"/>
<feature type="transmembrane region" description="Helical" evidence="6">
    <location>
        <begin position="258"/>
        <end position="276"/>
    </location>
</feature>
<dbReference type="InterPro" id="IPR001851">
    <property type="entry name" value="ABC_transp_permease"/>
</dbReference>
<comment type="subcellular location">
    <subcellularLocation>
        <location evidence="1">Cell membrane</location>
        <topology evidence="1">Multi-pass membrane protein</topology>
    </subcellularLocation>
</comment>
<evidence type="ECO:0000256" key="6">
    <source>
        <dbReference type="SAM" id="Phobius"/>
    </source>
</evidence>
<evidence type="ECO:0000313" key="7">
    <source>
        <dbReference type="EMBL" id="PIE34791.1"/>
    </source>
</evidence>
<dbReference type="PANTHER" id="PTHR32196">
    <property type="entry name" value="ABC TRANSPORTER PERMEASE PROTEIN YPHD-RELATED-RELATED"/>
    <property type="match status" value="1"/>
</dbReference>